<protein>
    <recommendedName>
        <fullName evidence="3">Fungal N-terminal domain-containing protein</fullName>
    </recommendedName>
</protein>
<reference evidence="1 2" key="1">
    <citation type="submission" date="2022-09" db="EMBL/GenBank/DDBJ databases">
        <authorList>
            <person name="Palmer J.M."/>
        </authorList>
    </citation>
    <scope>NUCLEOTIDE SEQUENCE [LARGE SCALE GENOMIC DNA]</scope>
    <source>
        <strain evidence="1 2">DSM 7382</strain>
    </source>
</reference>
<gene>
    <name evidence="1" type="ORF">QCA50_009715</name>
</gene>
<evidence type="ECO:0000313" key="2">
    <source>
        <dbReference type="Proteomes" id="UP001385951"/>
    </source>
</evidence>
<sequence>MSLGSFRDKQDECIDFVLGVAHTILETGKDALDLAPIPGLKEAAGALSIVIDMILKTKGNKKAWKELSKEIRSLSETIIELGKKFGIAMDQSQPSNHDEVRTQLGMTSEYKERVDALLKTLNEIAEEISALSRPNTFVRFLQSTRDEQTLKGLADRVRTARGNFIAGSVFTVERIVAVIAWSLEQMRLNMIHEEDAKMLRASPIAEASYKSIHAETKSHYLAGTRTDLLKELEKWASADAEFPMSPYTSLAA</sequence>
<comment type="caution">
    <text evidence="1">The sequence shown here is derived from an EMBL/GenBank/DDBJ whole genome shotgun (WGS) entry which is preliminary data.</text>
</comment>
<evidence type="ECO:0000313" key="1">
    <source>
        <dbReference type="EMBL" id="KAK7687210.1"/>
    </source>
</evidence>
<dbReference type="Gene3D" id="1.20.930.20">
    <property type="entry name" value="Adaptor protein Cbl, N-terminal domain"/>
    <property type="match status" value="1"/>
</dbReference>
<accession>A0AAW0G164</accession>
<keyword evidence="2" id="KW-1185">Reference proteome</keyword>
<name>A0AAW0G164_9APHY</name>
<evidence type="ECO:0008006" key="3">
    <source>
        <dbReference type="Google" id="ProtNLM"/>
    </source>
</evidence>
<dbReference type="EMBL" id="JASBNA010000014">
    <property type="protein sequence ID" value="KAK7687210.1"/>
    <property type="molecule type" value="Genomic_DNA"/>
</dbReference>
<dbReference type="CDD" id="cd21037">
    <property type="entry name" value="MLKL_NTD"/>
    <property type="match status" value="1"/>
</dbReference>
<dbReference type="AlphaFoldDB" id="A0AAW0G164"/>
<dbReference type="InterPro" id="IPR059179">
    <property type="entry name" value="MLKL-like_MCAfunc"/>
</dbReference>
<dbReference type="GO" id="GO:0007166">
    <property type="term" value="P:cell surface receptor signaling pathway"/>
    <property type="evidence" value="ECO:0007669"/>
    <property type="project" value="InterPro"/>
</dbReference>
<organism evidence="1 2">
    <name type="scientific">Cerrena zonata</name>
    <dbReference type="NCBI Taxonomy" id="2478898"/>
    <lineage>
        <taxon>Eukaryota</taxon>
        <taxon>Fungi</taxon>
        <taxon>Dikarya</taxon>
        <taxon>Basidiomycota</taxon>
        <taxon>Agaricomycotina</taxon>
        <taxon>Agaricomycetes</taxon>
        <taxon>Polyporales</taxon>
        <taxon>Cerrenaceae</taxon>
        <taxon>Cerrena</taxon>
    </lineage>
</organism>
<dbReference type="Proteomes" id="UP001385951">
    <property type="component" value="Unassembled WGS sequence"/>
</dbReference>
<proteinExistence type="predicted"/>
<dbReference type="InterPro" id="IPR036537">
    <property type="entry name" value="Adaptor_Cbl_N_dom_sf"/>
</dbReference>